<keyword evidence="1" id="KW-0812">Transmembrane</keyword>
<organism evidence="3 4">
    <name type="scientific">Pegethrix bostrychoides GSE-TBD4-15B</name>
    <dbReference type="NCBI Taxonomy" id="2839662"/>
    <lineage>
        <taxon>Bacteria</taxon>
        <taxon>Bacillati</taxon>
        <taxon>Cyanobacteriota</taxon>
        <taxon>Cyanophyceae</taxon>
        <taxon>Oculatellales</taxon>
        <taxon>Oculatellaceae</taxon>
        <taxon>Pegethrix</taxon>
    </lineage>
</organism>
<evidence type="ECO:0000259" key="2">
    <source>
        <dbReference type="PROSITE" id="PS50206"/>
    </source>
</evidence>
<reference evidence="3" key="2">
    <citation type="journal article" date="2022" name="Microbiol. Resour. Announc.">
        <title>Metagenome Sequencing to Explore Phylogenomics of Terrestrial Cyanobacteria.</title>
        <authorList>
            <person name="Ward R.D."/>
            <person name="Stajich J.E."/>
            <person name="Johansen J.R."/>
            <person name="Huntemann M."/>
            <person name="Clum A."/>
            <person name="Foster B."/>
            <person name="Foster B."/>
            <person name="Roux S."/>
            <person name="Palaniappan K."/>
            <person name="Varghese N."/>
            <person name="Mukherjee S."/>
            <person name="Reddy T.B.K."/>
            <person name="Daum C."/>
            <person name="Copeland A."/>
            <person name="Chen I.A."/>
            <person name="Ivanova N.N."/>
            <person name="Kyrpides N.C."/>
            <person name="Shapiro N."/>
            <person name="Eloe-Fadrosh E.A."/>
            <person name="Pietrasiak N."/>
        </authorList>
    </citation>
    <scope>NUCLEOTIDE SEQUENCE</scope>
    <source>
        <strain evidence="3">GSE-TBD4-15B</strain>
    </source>
</reference>
<dbReference type="Gene3D" id="3.40.250.10">
    <property type="entry name" value="Rhodanese-like domain"/>
    <property type="match status" value="1"/>
</dbReference>
<reference evidence="3" key="1">
    <citation type="submission" date="2021-05" db="EMBL/GenBank/DDBJ databases">
        <authorList>
            <person name="Pietrasiak N."/>
            <person name="Ward R."/>
            <person name="Stajich J.E."/>
            <person name="Kurbessoian T."/>
        </authorList>
    </citation>
    <scope>NUCLEOTIDE SEQUENCE</scope>
    <source>
        <strain evidence="3">GSE-TBD4-15B</strain>
    </source>
</reference>
<evidence type="ECO:0000313" key="4">
    <source>
        <dbReference type="Proteomes" id="UP000707356"/>
    </source>
</evidence>
<name>A0A951PEU4_9CYAN</name>
<dbReference type="Proteomes" id="UP000707356">
    <property type="component" value="Unassembled WGS sequence"/>
</dbReference>
<comment type="caution">
    <text evidence="3">The sequence shown here is derived from an EMBL/GenBank/DDBJ whole genome shotgun (WGS) entry which is preliminary data.</text>
</comment>
<evidence type="ECO:0000256" key="1">
    <source>
        <dbReference type="SAM" id="Phobius"/>
    </source>
</evidence>
<feature type="transmembrane region" description="Helical" evidence="1">
    <location>
        <begin position="154"/>
        <end position="175"/>
    </location>
</feature>
<accession>A0A951PEU4</accession>
<keyword evidence="1" id="KW-0472">Membrane</keyword>
<gene>
    <name evidence="3" type="ORF">KME07_23155</name>
</gene>
<dbReference type="PANTHER" id="PTHR43031">
    <property type="entry name" value="FAD-DEPENDENT OXIDOREDUCTASE"/>
    <property type="match status" value="1"/>
</dbReference>
<dbReference type="InterPro" id="IPR001763">
    <property type="entry name" value="Rhodanese-like_dom"/>
</dbReference>
<sequence>MTKVSENVSSKQLKTVDALTLKRLIDQQAVILVDVREPSEHAGEKIPGSILVPLSNFDSTKVPVDRTKSIILYCRSGNRSAQAAQKLFAAGFDSVSHLSCGIGAWKEAGYPTIVDQDAPISLMRQVQIVAGSLVFTGTVLGAVVSPGWLILSGFVGAGLMVAGITNTCAMAMLLAKLPYNQRI</sequence>
<dbReference type="PANTHER" id="PTHR43031:SF1">
    <property type="entry name" value="PYRIDINE NUCLEOTIDE-DISULPHIDE OXIDOREDUCTASE"/>
    <property type="match status" value="1"/>
</dbReference>
<dbReference type="Gene3D" id="6.10.140.1340">
    <property type="match status" value="1"/>
</dbReference>
<feature type="transmembrane region" description="Helical" evidence="1">
    <location>
        <begin position="128"/>
        <end position="148"/>
    </location>
</feature>
<keyword evidence="1" id="KW-1133">Transmembrane helix</keyword>
<dbReference type="EMBL" id="JAHHHV010000087">
    <property type="protein sequence ID" value="MBW4468336.1"/>
    <property type="molecule type" value="Genomic_DNA"/>
</dbReference>
<dbReference type="InterPro" id="IPR021309">
    <property type="entry name" value="YgaP-like_TM"/>
</dbReference>
<dbReference type="CDD" id="cd00158">
    <property type="entry name" value="RHOD"/>
    <property type="match status" value="1"/>
</dbReference>
<dbReference type="PROSITE" id="PS50206">
    <property type="entry name" value="RHODANESE_3"/>
    <property type="match status" value="1"/>
</dbReference>
<dbReference type="SUPFAM" id="SSF52821">
    <property type="entry name" value="Rhodanese/Cell cycle control phosphatase"/>
    <property type="match status" value="1"/>
</dbReference>
<evidence type="ECO:0000313" key="3">
    <source>
        <dbReference type="EMBL" id="MBW4468336.1"/>
    </source>
</evidence>
<proteinExistence type="predicted"/>
<dbReference type="AlphaFoldDB" id="A0A951PEU4"/>
<dbReference type="Pfam" id="PF11127">
    <property type="entry name" value="YgaP-like_TM"/>
    <property type="match status" value="1"/>
</dbReference>
<protein>
    <submittedName>
        <fullName evidence="3">Rhodanese-like domain-containing protein</fullName>
    </submittedName>
</protein>
<feature type="domain" description="Rhodanese" evidence="2">
    <location>
        <begin position="26"/>
        <end position="114"/>
    </location>
</feature>
<dbReference type="InterPro" id="IPR036873">
    <property type="entry name" value="Rhodanese-like_dom_sf"/>
</dbReference>
<dbReference type="InterPro" id="IPR050229">
    <property type="entry name" value="GlpE_sulfurtransferase"/>
</dbReference>
<dbReference type="Pfam" id="PF00581">
    <property type="entry name" value="Rhodanese"/>
    <property type="match status" value="1"/>
</dbReference>
<dbReference type="SMART" id="SM00450">
    <property type="entry name" value="RHOD"/>
    <property type="match status" value="1"/>
</dbReference>